<evidence type="ECO:0000256" key="4">
    <source>
        <dbReference type="ARBA" id="ARBA00023136"/>
    </source>
</evidence>
<keyword evidence="3" id="KW-1133">Transmembrane helix</keyword>
<dbReference type="PANTHER" id="PTHR22773">
    <property type="entry name" value="NADH DEHYDROGENASE"/>
    <property type="match status" value="1"/>
</dbReference>
<keyword evidence="2 5" id="KW-0812">Transmembrane</keyword>
<reference evidence="7" key="1">
    <citation type="submission" date="2021-03" db="EMBL/GenBank/DDBJ databases">
        <title>Complete genome of Burkholderia pseudomallei_VBP364.</title>
        <authorList>
            <person name="Balaji V."/>
            <person name="Yamuna B."/>
            <person name="Monisha P."/>
        </authorList>
    </citation>
    <scope>NUCLEOTIDE SEQUENCE</scope>
    <source>
        <strain evidence="7">VBP364</strain>
    </source>
</reference>
<proteinExistence type="predicted"/>
<comment type="subcellular location">
    <subcellularLocation>
        <location evidence="1">Endomembrane system</location>
        <topology evidence="1">Multi-pass membrane protein</topology>
    </subcellularLocation>
    <subcellularLocation>
        <location evidence="5">Membrane</location>
        <topology evidence="5">Multi-pass membrane protein</topology>
    </subcellularLocation>
</comment>
<dbReference type="AlphaFoldDB" id="A0A8A4FPP3"/>
<name>A0A8A4FPP3_BURPE</name>
<feature type="domain" description="NADH:quinone oxidoreductase/Mrp antiporter transmembrane" evidence="6">
    <location>
        <begin position="3"/>
        <end position="96"/>
    </location>
</feature>
<protein>
    <recommendedName>
        <fullName evidence="6">NADH:quinone oxidoreductase/Mrp antiporter transmembrane domain-containing protein</fullName>
    </recommendedName>
</protein>
<organism evidence="7">
    <name type="scientific">Burkholderia pseudomallei</name>
    <name type="common">Pseudomonas pseudomallei</name>
    <dbReference type="NCBI Taxonomy" id="28450"/>
    <lineage>
        <taxon>Bacteria</taxon>
        <taxon>Pseudomonadati</taxon>
        <taxon>Pseudomonadota</taxon>
        <taxon>Betaproteobacteria</taxon>
        <taxon>Burkholderiales</taxon>
        <taxon>Burkholderiaceae</taxon>
        <taxon>Burkholderia</taxon>
        <taxon>pseudomallei group</taxon>
    </lineage>
</organism>
<keyword evidence="4" id="KW-0472">Membrane</keyword>
<evidence type="ECO:0000313" key="7">
    <source>
        <dbReference type="EMBL" id="QTB65643.1"/>
    </source>
</evidence>
<gene>
    <name evidence="7" type="ORF">J3D99_27970</name>
</gene>
<evidence type="ECO:0000259" key="6">
    <source>
        <dbReference type="Pfam" id="PF00361"/>
    </source>
</evidence>
<evidence type="ECO:0000256" key="5">
    <source>
        <dbReference type="RuleBase" id="RU000320"/>
    </source>
</evidence>
<sequence length="165" mass="17620">MAAHAYSASLFYAITYVLTGLGVFGVILLLARKVNEVDSLADLRGPSRRSLWFALLTLLMALSLAGLPPTVGFQAKLSVLSAVIDAGMPRLPVTAVGCSLVGAFYYLRVVKMMYFDPHGDPARPVATMGLRALLSFNGLMALVLGLFPVGLMKLCDQVIRTTLAS</sequence>
<dbReference type="EMBL" id="CP071754">
    <property type="protein sequence ID" value="QTB65643.1"/>
    <property type="molecule type" value="Genomic_DNA"/>
</dbReference>
<evidence type="ECO:0000256" key="2">
    <source>
        <dbReference type="ARBA" id="ARBA00022692"/>
    </source>
</evidence>
<evidence type="ECO:0000256" key="3">
    <source>
        <dbReference type="ARBA" id="ARBA00022989"/>
    </source>
</evidence>
<evidence type="ECO:0000256" key="1">
    <source>
        <dbReference type="ARBA" id="ARBA00004127"/>
    </source>
</evidence>
<dbReference type="InterPro" id="IPR001750">
    <property type="entry name" value="ND/Mrp_TM"/>
</dbReference>
<dbReference type="Pfam" id="PF00361">
    <property type="entry name" value="Proton_antipo_M"/>
    <property type="match status" value="1"/>
</dbReference>
<dbReference type="GO" id="GO:0012505">
    <property type="term" value="C:endomembrane system"/>
    <property type="evidence" value="ECO:0007669"/>
    <property type="project" value="UniProtKB-SubCell"/>
</dbReference>
<dbReference type="GO" id="GO:0016020">
    <property type="term" value="C:membrane"/>
    <property type="evidence" value="ECO:0007669"/>
    <property type="project" value="UniProtKB-SubCell"/>
</dbReference>
<accession>A0A8A4FPP3</accession>